<dbReference type="EMBL" id="PXOG01000096">
    <property type="protein sequence ID" value="RGP77387.1"/>
    <property type="molecule type" value="Genomic_DNA"/>
</dbReference>
<feature type="compositionally biased region" description="Low complexity" evidence="1">
    <location>
        <begin position="117"/>
        <end position="130"/>
    </location>
</feature>
<dbReference type="AlphaFoldDB" id="A0A395SYR7"/>
<reference evidence="3 4" key="1">
    <citation type="journal article" date="2018" name="PLoS Pathog.">
        <title>Evolution of structural diversity of trichothecenes, a family of toxins produced by plant pathogenic and entomopathogenic fungi.</title>
        <authorList>
            <person name="Proctor R.H."/>
            <person name="McCormick S.P."/>
            <person name="Kim H.S."/>
            <person name="Cardoza R.E."/>
            <person name="Stanley A.M."/>
            <person name="Lindo L."/>
            <person name="Kelly A."/>
            <person name="Brown D.W."/>
            <person name="Lee T."/>
            <person name="Vaughan M.M."/>
            <person name="Alexander N.J."/>
            <person name="Busman M."/>
            <person name="Gutierrez S."/>
        </authorList>
    </citation>
    <scope>NUCLEOTIDE SEQUENCE [LARGE SCALE GENOMIC DNA]</scope>
    <source>
        <strain evidence="3 4">NRRL 20695</strain>
    </source>
</reference>
<feature type="compositionally biased region" description="Polar residues" evidence="1">
    <location>
        <begin position="157"/>
        <end position="167"/>
    </location>
</feature>
<gene>
    <name evidence="3" type="ORF">FLONG3_4527</name>
</gene>
<name>A0A395SYR7_9HYPO</name>
<accession>A0A395SYR7</accession>
<feature type="chain" id="PRO_5017446419" evidence="2">
    <location>
        <begin position="17"/>
        <end position="330"/>
    </location>
</feature>
<protein>
    <submittedName>
        <fullName evidence="3">Uncharacterized protein</fullName>
    </submittedName>
</protein>
<keyword evidence="2" id="KW-0732">Signal</keyword>
<feature type="compositionally biased region" description="Polar residues" evidence="1">
    <location>
        <begin position="267"/>
        <end position="302"/>
    </location>
</feature>
<feature type="compositionally biased region" description="Gly residues" evidence="1">
    <location>
        <begin position="306"/>
        <end position="330"/>
    </location>
</feature>
<proteinExistence type="predicted"/>
<comment type="caution">
    <text evidence="3">The sequence shown here is derived from an EMBL/GenBank/DDBJ whole genome shotgun (WGS) entry which is preliminary data.</text>
</comment>
<feature type="non-terminal residue" evidence="3">
    <location>
        <position position="330"/>
    </location>
</feature>
<feature type="region of interest" description="Disordered" evidence="1">
    <location>
        <begin position="179"/>
        <end position="330"/>
    </location>
</feature>
<keyword evidence="4" id="KW-1185">Reference proteome</keyword>
<sequence length="330" mass="31622">MKLHVLLFHLSAGVLAGPCKPYGPVSSTQLHDTIPIPPASTNSVPLSVGEPSSPTQTSSDIFASGALPIGVSQSGLVSSVLSSTLLDDGVGGQAGSQTSENTSAVTEGGDADGVQATMTSSTISIGTHTSDPFATSDQGPISSSGPEETAPGAASGTDANPSGLPTSAITSIFVDTSAGSGPAVTSGTDFPNSSDLSAGPETSITTDTPTSDLDAPSATSSPVEPPVTTSDQPLVSQTTESGLSSDQSAPSDISEPAGHETSGLPITATTSPVEVSDTAPSLSVTSEPLSTPLETTLPVTAPTTTAGGGGGIIGGGTGGSGGGTGGGSTG</sequence>
<evidence type="ECO:0000256" key="1">
    <source>
        <dbReference type="SAM" id="MobiDB-lite"/>
    </source>
</evidence>
<feature type="compositionally biased region" description="Polar residues" evidence="1">
    <location>
        <begin position="179"/>
        <end position="251"/>
    </location>
</feature>
<feature type="region of interest" description="Disordered" evidence="1">
    <location>
        <begin position="90"/>
        <end position="167"/>
    </location>
</feature>
<feature type="compositionally biased region" description="Polar residues" evidence="1">
    <location>
        <begin position="132"/>
        <end position="146"/>
    </location>
</feature>
<organism evidence="3 4">
    <name type="scientific">Fusarium longipes</name>
    <dbReference type="NCBI Taxonomy" id="694270"/>
    <lineage>
        <taxon>Eukaryota</taxon>
        <taxon>Fungi</taxon>
        <taxon>Dikarya</taxon>
        <taxon>Ascomycota</taxon>
        <taxon>Pezizomycotina</taxon>
        <taxon>Sordariomycetes</taxon>
        <taxon>Hypocreomycetidae</taxon>
        <taxon>Hypocreales</taxon>
        <taxon>Nectriaceae</taxon>
        <taxon>Fusarium</taxon>
    </lineage>
</organism>
<dbReference type="Proteomes" id="UP000266234">
    <property type="component" value="Unassembled WGS sequence"/>
</dbReference>
<evidence type="ECO:0000313" key="3">
    <source>
        <dbReference type="EMBL" id="RGP77387.1"/>
    </source>
</evidence>
<evidence type="ECO:0000313" key="4">
    <source>
        <dbReference type="Proteomes" id="UP000266234"/>
    </source>
</evidence>
<feature type="compositionally biased region" description="Polar residues" evidence="1">
    <location>
        <begin position="39"/>
        <end position="57"/>
    </location>
</feature>
<feature type="signal peptide" evidence="2">
    <location>
        <begin position="1"/>
        <end position="16"/>
    </location>
</feature>
<feature type="compositionally biased region" description="Polar residues" evidence="1">
    <location>
        <begin position="95"/>
        <end position="105"/>
    </location>
</feature>
<evidence type="ECO:0000256" key="2">
    <source>
        <dbReference type="SAM" id="SignalP"/>
    </source>
</evidence>
<feature type="region of interest" description="Disordered" evidence="1">
    <location>
        <begin position="26"/>
        <end position="57"/>
    </location>
</feature>